<evidence type="ECO:0000259" key="1">
    <source>
        <dbReference type="Pfam" id="PF07250"/>
    </source>
</evidence>
<dbReference type="EMBL" id="JANJYJ010000001">
    <property type="protein sequence ID" value="KAK3231752.1"/>
    <property type="molecule type" value="Genomic_DNA"/>
</dbReference>
<dbReference type="InterPro" id="IPR037293">
    <property type="entry name" value="Gal_Oxidase_central_sf"/>
</dbReference>
<dbReference type="SUPFAM" id="SSF50965">
    <property type="entry name" value="Galactose oxidase, central domain"/>
    <property type="match status" value="1"/>
</dbReference>
<evidence type="ECO:0000313" key="2">
    <source>
        <dbReference type="EMBL" id="KAK3231752.1"/>
    </source>
</evidence>
<keyword evidence="3" id="KW-1185">Reference proteome</keyword>
<accession>A0AAE0B8F2</accession>
<evidence type="ECO:0000313" key="3">
    <source>
        <dbReference type="Proteomes" id="UP001281410"/>
    </source>
</evidence>
<name>A0AAE0B8F2_9ROSI</name>
<sequence length="112" mass="12187">MPQARIMGDITLLPNGNVLIINGAAAGVAGWEIGRNPVLNPVIYRPNNKLGPRFESQNPTTIPSMYHSTAVLLRDGRVLVGGSNPHMRYKFTGVLFPTELSLEAFTPAYLDP</sequence>
<comment type="caution">
    <text evidence="2">The sequence shown here is derived from an EMBL/GenBank/DDBJ whole genome shotgun (WGS) entry which is preliminary data.</text>
</comment>
<reference evidence="2" key="1">
    <citation type="journal article" date="2023" name="Plant J.">
        <title>Genome sequences and population genomics provide insights into the demographic history, inbreeding, and mutation load of two 'living fossil' tree species of Dipteronia.</title>
        <authorList>
            <person name="Feng Y."/>
            <person name="Comes H.P."/>
            <person name="Chen J."/>
            <person name="Zhu S."/>
            <person name="Lu R."/>
            <person name="Zhang X."/>
            <person name="Li P."/>
            <person name="Qiu J."/>
            <person name="Olsen K.M."/>
            <person name="Qiu Y."/>
        </authorList>
    </citation>
    <scope>NUCLEOTIDE SEQUENCE</scope>
    <source>
        <strain evidence="2">NBL</strain>
    </source>
</reference>
<dbReference type="InterPro" id="IPR011043">
    <property type="entry name" value="Gal_Oxase/kelch_b-propeller"/>
</dbReference>
<dbReference type="Gene3D" id="2.130.10.80">
    <property type="entry name" value="Galactose oxidase/kelch, beta-propeller"/>
    <property type="match status" value="1"/>
</dbReference>
<protein>
    <recommendedName>
        <fullName evidence="1">Glyoxal oxidase N-terminal domain-containing protein</fullName>
    </recommendedName>
</protein>
<dbReference type="Proteomes" id="UP001281410">
    <property type="component" value="Unassembled WGS sequence"/>
</dbReference>
<dbReference type="PANTHER" id="PTHR32208:SF62">
    <property type="entry name" value="OXIDASE, PUTATIVE, EXPRESSED-RELATED"/>
    <property type="match status" value="1"/>
</dbReference>
<organism evidence="2 3">
    <name type="scientific">Dipteronia sinensis</name>
    <dbReference type="NCBI Taxonomy" id="43782"/>
    <lineage>
        <taxon>Eukaryota</taxon>
        <taxon>Viridiplantae</taxon>
        <taxon>Streptophyta</taxon>
        <taxon>Embryophyta</taxon>
        <taxon>Tracheophyta</taxon>
        <taxon>Spermatophyta</taxon>
        <taxon>Magnoliopsida</taxon>
        <taxon>eudicotyledons</taxon>
        <taxon>Gunneridae</taxon>
        <taxon>Pentapetalae</taxon>
        <taxon>rosids</taxon>
        <taxon>malvids</taxon>
        <taxon>Sapindales</taxon>
        <taxon>Sapindaceae</taxon>
        <taxon>Hippocastanoideae</taxon>
        <taxon>Acereae</taxon>
        <taxon>Dipteronia</taxon>
    </lineage>
</organism>
<proteinExistence type="predicted"/>
<dbReference type="PANTHER" id="PTHR32208">
    <property type="entry name" value="SECRETED PROTEIN-RELATED"/>
    <property type="match status" value="1"/>
</dbReference>
<feature type="domain" description="Glyoxal oxidase N-terminal" evidence="1">
    <location>
        <begin position="1"/>
        <end position="109"/>
    </location>
</feature>
<dbReference type="Pfam" id="PF07250">
    <property type="entry name" value="Glyoxal_oxid_N"/>
    <property type="match status" value="1"/>
</dbReference>
<gene>
    <name evidence="2" type="ORF">Dsin_003633</name>
</gene>
<dbReference type="InterPro" id="IPR009880">
    <property type="entry name" value="Glyoxal_oxidase_N"/>
</dbReference>
<dbReference type="AlphaFoldDB" id="A0AAE0B8F2"/>